<evidence type="ECO:0000256" key="1">
    <source>
        <dbReference type="SAM" id="Phobius"/>
    </source>
</evidence>
<reference evidence="2" key="1">
    <citation type="submission" date="2020-10" db="EMBL/GenBank/DDBJ databases">
        <authorList>
            <person name="Castelo-Branco R."/>
            <person name="Eusebio N."/>
            <person name="Adriana R."/>
            <person name="Vieira A."/>
            <person name="Brugerolle De Fraissinette N."/>
            <person name="Rezende De Castro R."/>
            <person name="Schneider M.P."/>
            <person name="Vasconcelos V."/>
            <person name="Leao P.N."/>
        </authorList>
    </citation>
    <scope>NUCLEOTIDE SEQUENCE</scope>
    <source>
        <strain evidence="2">LEGE 11480</strain>
    </source>
</reference>
<name>A0A928VQ93_9CYAN</name>
<dbReference type="RefSeq" id="WP_264326595.1">
    <property type="nucleotide sequence ID" value="NZ_JADEXQ010000075.1"/>
</dbReference>
<dbReference type="EMBL" id="JADEXQ010000075">
    <property type="protein sequence ID" value="MBE9031767.1"/>
    <property type="molecule type" value="Genomic_DNA"/>
</dbReference>
<dbReference type="Proteomes" id="UP000625316">
    <property type="component" value="Unassembled WGS sequence"/>
</dbReference>
<protein>
    <submittedName>
        <fullName evidence="2">Uncharacterized protein</fullName>
    </submittedName>
</protein>
<accession>A0A928VQ93</accession>
<keyword evidence="3" id="KW-1185">Reference proteome</keyword>
<gene>
    <name evidence="2" type="ORF">IQ266_18700</name>
</gene>
<evidence type="ECO:0000313" key="2">
    <source>
        <dbReference type="EMBL" id="MBE9031767.1"/>
    </source>
</evidence>
<sequence length="50" mass="5120">METSVLVKFFATAGLGYVLILGTLAGAIPHSIALAGLGVAWFVGRQITTS</sequence>
<feature type="transmembrane region" description="Helical" evidence="1">
    <location>
        <begin position="15"/>
        <end position="43"/>
    </location>
</feature>
<proteinExistence type="predicted"/>
<keyword evidence="1" id="KW-0472">Membrane</keyword>
<comment type="caution">
    <text evidence="2">The sequence shown here is derived from an EMBL/GenBank/DDBJ whole genome shotgun (WGS) entry which is preliminary data.</text>
</comment>
<evidence type="ECO:0000313" key="3">
    <source>
        <dbReference type="Proteomes" id="UP000625316"/>
    </source>
</evidence>
<keyword evidence="1" id="KW-0812">Transmembrane</keyword>
<dbReference type="AlphaFoldDB" id="A0A928VQ93"/>
<keyword evidence="1" id="KW-1133">Transmembrane helix</keyword>
<organism evidence="2 3">
    <name type="scientific">Romeriopsis navalis LEGE 11480</name>
    <dbReference type="NCBI Taxonomy" id="2777977"/>
    <lineage>
        <taxon>Bacteria</taxon>
        <taxon>Bacillati</taxon>
        <taxon>Cyanobacteriota</taxon>
        <taxon>Cyanophyceae</taxon>
        <taxon>Leptolyngbyales</taxon>
        <taxon>Leptolyngbyaceae</taxon>
        <taxon>Romeriopsis</taxon>
        <taxon>Romeriopsis navalis</taxon>
    </lineage>
</organism>